<gene>
    <name evidence="3" type="ORF">E2C06_13415</name>
</gene>
<reference evidence="3 4" key="1">
    <citation type="journal article" date="2016" name="J. Microbiol.">
        <title>Dankookia rubra gen. nov., sp. nov., an alphaproteobacterium isolated from sediment of a shallow stream.</title>
        <authorList>
            <person name="Kim W.H."/>
            <person name="Kim D.H."/>
            <person name="Kang K."/>
            <person name="Ahn T.Y."/>
        </authorList>
    </citation>
    <scope>NUCLEOTIDE SEQUENCE [LARGE SCALE GENOMIC DNA]</scope>
    <source>
        <strain evidence="3 4">JCM30602</strain>
    </source>
</reference>
<evidence type="ECO:0000313" key="4">
    <source>
        <dbReference type="Proteomes" id="UP000295096"/>
    </source>
</evidence>
<evidence type="ECO:0008006" key="5">
    <source>
        <dbReference type="Google" id="ProtNLM"/>
    </source>
</evidence>
<dbReference type="Proteomes" id="UP000295096">
    <property type="component" value="Unassembled WGS sequence"/>
</dbReference>
<dbReference type="GO" id="GO:0006310">
    <property type="term" value="P:DNA recombination"/>
    <property type="evidence" value="ECO:0007669"/>
    <property type="project" value="UniProtKB-KW"/>
</dbReference>
<accession>A0A4R5QGG2</accession>
<keyword evidence="4" id="KW-1185">Reference proteome</keyword>
<protein>
    <recommendedName>
        <fullName evidence="5">Tyr recombinase domain-containing protein</fullName>
    </recommendedName>
</protein>
<evidence type="ECO:0000256" key="1">
    <source>
        <dbReference type="ARBA" id="ARBA00023172"/>
    </source>
</evidence>
<dbReference type="AlphaFoldDB" id="A0A4R5QGG2"/>
<organism evidence="3 4">
    <name type="scientific">Dankookia rubra</name>
    <dbReference type="NCBI Taxonomy" id="1442381"/>
    <lineage>
        <taxon>Bacteria</taxon>
        <taxon>Pseudomonadati</taxon>
        <taxon>Pseudomonadota</taxon>
        <taxon>Alphaproteobacteria</taxon>
        <taxon>Acetobacterales</taxon>
        <taxon>Roseomonadaceae</taxon>
        <taxon>Dankookia</taxon>
    </lineage>
</organism>
<keyword evidence="1" id="KW-0233">DNA recombination</keyword>
<evidence type="ECO:0000256" key="2">
    <source>
        <dbReference type="SAM" id="MobiDB-lite"/>
    </source>
</evidence>
<dbReference type="GO" id="GO:0015074">
    <property type="term" value="P:DNA integration"/>
    <property type="evidence" value="ECO:0007669"/>
    <property type="project" value="InterPro"/>
</dbReference>
<dbReference type="OrthoDB" id="7253740at2"/>
<feature type="compositionally biased region" description="Acidic residues" evidence="2">
    <location>
        <begin position="366"/>
        <end position="376"/>
    </location>
</feature>
<dbReference type="EMBL" id="SMSJ01000014">
    <property type="protein sequence ID" value="TDH62166.1"/>
    <property type="molecule type" value="Genomic_DNA"/>
</dbReference>
<evidence type="ECO:0000313" key="3">
    <source>
        <dbReference type="EMBL" id="TDH62166.1"/>
    </source>
</evidence>
<dbReference type="InterPro" id="IPR013762">
    <property type="entry name" value="Integrase-like_cat_sf"/>
</dbReference>
<proteinExistence type="predicted"/>
<dbReference type="RefSeq" id="WP_133289106.1">
    <property type="nucleotide sequence ID" value="NZ_SMSJ01000014.1"/>
</dbReference>
<dbReference type="InterPro" id="IPR011010">
    <property type="entry name" value="DNA_brk_join_enz"/>
</dbReference>
<dbReference type="SUPFAM" id="SSF56349">
    <property type="entry name" value="DNA breaking-rejoining enzymes"/>
    <property type="match status" value="1"/>
</dbReference>
<dbReference type="Gene3D" id="1.10.443.10">
    <property type="entry name" value="Intergrase catalytic core"/>
    <property type="match status" value="1"/>
</dbReference>
<feature type="region of interest" description="Disordered" evidence="2">
    <location>
        <begin position="355"/>
        <end position="376"/>
    </location>
</feature>
<name>A0A4R5QGG2_9PROT</name>
<sequence>MPRIIDPRRRCLDLPDWPEPDRLAWEAAMRGRRGRFSARGLAARLAPASIEKAFEGYGRWLGFLRYHGWLDPAVGPQERVTEERTAAYFDELVALGNSDYAIVGRFQELQAALRIMVPGAQVGWLSRPGGTPLRHRLAMEKRHFQVHHSATLYAWGKEMMERAVTLLGPRRRQVMLRDGLLIALLAAAGPRLGSVKLMQLGEHIRFDGEEWWMSLDVPDIKTDEPHRVPLPASLTPWLARYVEVERRELLGSQVSDAMWVNWGGAALGEAGIEKRIRWWSAKRFGAEHAFGVHRFRHCIGTTAPLMAPDTPGIGATVLGIGGRVHEKHYDRGQRAAAGAGYLAGLDADLEEARDYLRRLGGRPPPEADEADSAGAP</sequence>
<dbReference type="GO" id="GO:0003677">
    <property type="term" value="F:DNA binding"/>
    <property type="evidence" value="ECO:0007669"/>
    <property type="project" value="InterPro"/>
</dbReference>
<comment type="caution">
    <text evidence="3">The sequence shown here is derived from an EMBL/GenBank/DDBJ whole genome shotgun (WGS) entry which is preliminary data.</text>
</comment>